<dbReference type="Proteomes" id="UP001283361">
    <property type="component" value="Unassembled WGS sequence"/>
</dbReference>
<reference evidence="1" key="1">
    <citation type="journal article" date="2023" name="G3 (Bethesda)">
        <title>A reference genome for the long-term kleptoplast-retaining sea slug Elysia crispata morphotype clarki.</title>
        <authorList>
            <person name="Eastman K.E."/>
            <person name="Pendleton A.L."/>
            <person name="Shaikh M.A."/>
            <person name="Suttiyut T."/>
            <person name="Ogas R."/>
            <person name="Tomko P."/>
            <person name="Gavelis G."/>
            <person name="Widhalm J.R."/>
            <person name="Wisecaver J.H."/>
        </authorList>
    </citation>
    <scope>NUCLEOTIDE SEQUENCE</scope>
    <source>
        <strain evidence="1">ECLA1</strain>
    </source>
</reference>
<accession>A0AAE1BB19</accession>
<comment type="caution">
    <text evidence="1">The sequence shown here is derived from an EMBL/GenBank/DDBJ whole genome shotgun (WGS) entry which is preliminary data.</text>
</comment>
<keyword evidence="2" id="KW-1185">Reference proteome</keyword>
<sequence length="83" mass="8932">MSRTRQFRGSKGKRGIVRARSIWTRARELITCSVEPSSSHVANAGGAVGVLGVVGSTVAASCSQCWWSSRRSWCGRFNSCGLL</sequence>
<protein>
    <submittedName>
        <fullName evidence="1">Uncharacterized protein</fullName>
    </submittedName>
</protein>
<proteinExistence type="predicted"/>
<dbReference type="EMBL" id="JAWDGP010000195">
    <property type="protein sequence ID" value="KAK3803033.1"/>
    <property type="molecule type" value="Genomic_DNA"/>
</dbReference>
<evidence type="ECO:0000313" key="2">
    <source>
        <dbReference type="Proteomes" id="UP001283361"/>
    </source>
</evidence>
<dbReference type="AlphaFoldDB" id="A0AAE1BB19"/>
<organism evidence="1 2">
    <name type="scientific">Elysia crispata</name>
    <name type="common">lettuce slug</name>
    <dbReference type="NCBI Taxonomy" id="231223"/>
    <lineage>
        <taxon>Eukaryota</taxon>
        <taxon>Metazoa</taxon>
        <taxon>Spiralia</taxon>
        <taxon>Lophotrochozoa</taxon>
        <taxon>Mollusca</taxon>
        <taxon>Gastropoda</taxon>
        <taxon>Heterobranchia</taxon>
        <taxon>Euthyneura</taxon>
        <taxon>Panpulmonata</taxon>
        <taxon>Sacoglossa</taxon>
        <taxon>Placobranchoidea</taxon>
        <taxon>Plakobranchidae</taxon>
        <taxon>Elysia</taxon>
    </lineage>
</organism>
<gene>
    <name evidence="1" type="ORF">RRG08_052843</name>
</gene>
<evidence type="ECO:0000313" key="1">
    <source>
        <dbReference type="EMBL" id="KAK3803033.1"/>
    </source>
</evidence>
<name>A0AAE1BB19_9GAST</name>